<dbReference type="Proteomes" id="UP000318053">
    <property type="component" value="Unassembled WGS sequence"/>
</dbReference>
<gene>
    <name evidence="2" type="primary">ybfF</name>
    <name evidence="2" type="ORF">CA85_49150</name>
</gene>
<comment type="caution">
    <text evidence="2">The sequence shown here is derived from an EMBL/GenBank/DDBJ whole genome shotgun (WGS) entry which is preliminary data.</text>
</comment>
<keyword evidence="2" id="KW-0378">Hydrolase</keyword>
<reference evidence="2 3" key="1">
    <citation type="submission" date="2019-02" db="EMBL/GenBank/DDBJ databases">
        <title>Deep-cultivation of Planctomycetes and their phenomic and genomic characterization uncovers novel biology.</title>
        <authorList>
            <person name="Wiegand S."/>
            <person name="Jogler M."/>
            <person name="Boedeker C."/>
            <person name="Pinto D."/>
            <person name="Vollmers J."/>
            <person name="Rivas-Marin E."/>
            <person name="Kohn T."/>
            <person name="Peeters S.H."/>
            <person name="Heuer A."/>
            <person name="Rast P."/>
            <person name="Oberbeckmann S."/>
            <person name="Bunk B."/>
            <person name="Jeske O."/>
            <person name="Meyerdierks A."/>
            <person name="Storesund J.E."/>
            <person name="Kallscheuer N."/>
            <person name="Luecker S."/>
            <person name="Lage O.M."/>
            <person name="Pohl T."/>
            <person name="Merkel B.J."/>
            <person name="Hornburger P."/>
            <person name="Mueller R.-W."/>
            <person name="Bruemmer F."/>
            <person name="Labrenz M."/>
            <person name="Spormann A.M."/>
            <person name="Op Den Camp H."/>
            <person name="Overmann J."/>
            <person name="Amann R."/>
            <person name="Jetten M.S.M."/>
            <person name="Mascher T."/>
            <person name="Medema M.H."/>
            <person name="Devos D.P."/>
            <person name="Kaster A.-K."/>
            <person name="Ovreas L."/>
            <person name="Rohde M."/>
            <person name="Galperin M.Y."/>
            <person name="Jogler C."/>
        </authorList>
    </citation>
    <scope>NUCLEOTIDE SEQUENCE [LARGE SCALE GENOMIC DNA]</scope>
    <source>
        <strain evidence="2 3">CA85</strain>
    </source>
</reference>
<dbReference type="InterPro" id="IPR050471">
    <property type="entry name" value="AB_hydrolase"/>
</dbReference>
<protein>
    <submittedName>
        <fullName evidence="2">Esterase YbfF</fullName>
        <ecNumber evidence="2">3.1.-.-</ecNumber>
    </submittedName>
</protein>
<dbReference type="InterPro" id="IPR000073">
    <property type="entry name" value="AB_hydrolase_1"/>
</dbReference>
<dbReference type="GO" id="GO:0016787">
    <property type="term" value="F:hydrolase activity"/>
    <property type="evidence" value="ECO:0007669"/>
    <property type="project" value="UniProtKB-KW"/>
</dbReference>
<feature type="domain" description="AB hydrolase-1" evidence="1">
    <location>
        <begin position="40"/>
        <end position="173"/>
    </location>
</feature>
<dbReference type="InterPro" id="IPR029058">
    <property type="entry name" value="AB_hydrolase_fold"/>
</dbReference>
<dbReference type="Pfam" id="PF00561">
    <property type="entry name" value="Abhydrolase_1"/>
    <property type="match status" value="1"/>
</dbReference>
<proteinExistence type="predicted"/>
<evidence type="ECO:0000259" key="1">
    <source>
        <dbReference type="Pfam" id="PF00561"/>
    </source>
</evidence>
<dbReference type="EMBL" id="SJPK01000025">
    <property type="protein sequence ID" value="TWT55502.1"/>
    <property type="molecule type" value="Genomic_DNA"/>
</dbReference>
<sequence>MTTSDLSEPSATGAACQQCSTIEVCGAAISFSVLGEVTAPPLVVLHGGIGCADDCADLASGLETQFRVIRVDSRGHGRSTLGDAELTYQRLEKDVLAVLRHLEMDCTSIIGFSDGGIVGYRLMVSNEINVKKLVTIGADVELEPDAPVRRILEQVTGKSWREKFPASYETYRRLNPEPDFDRLVKCAVKMWLDSTATGFPDKIENLPGADVLVIRGDRDHLFSRQAAVDLVNRIDHCSFANIPLAGHEAHKEQPAIVERCVLEFLCS</sequence>
<evidence type="ECO:0000313" key="3">
    <source>
        <dbReference type="Proteomes" id="UP000318053"/>
    </source>
</evidence>
<evidence type="ECO:0000313" key="2">
    <source>
        <dbReference type="EMBL" id="TWT55502.1"/>
    </source>
</evidence>
<dbReference type="AlphaFoldDB" id="A0A5C5WZY7"/>
<accession>A0A5C5WZY7</accession>
<dbReference type="PANTHER" id="PTHR43433:SF4">
    <property type="entry name" value="NON-HEME CHLOROPEROXIDASE-RELATED"/>
    <property type="match status" value="1"/>
</dbReference>
<keyword evidence="3" id="KW-1185">Reference proteome</keyword>
<dbReference type="Gene3D" id="3.40.50.1820">
    <property type="entry name" value="alpha/beta hydrolase"/>
    <property type="match status" value="1"/>
</dbReference>
<name>A0A5C5WZY7_9BACT</name>
<dbReference type="OrthoDB" id="252464at2"/>
<dbReference type="PANTHER" id="PTHR43433">
    <property type="entry name" value="HYDROLASE, ALPHA/BETA FOLD FAMILY PROTEIN"/>
    <property type="match status" value="1"/>
</dbReference>
<organism evidence="2 3">
    <name type="scientific">Allorhodopirellula solitaria</name>
    <dbReference type="NCBI Taxonomy" id="2527987"/>
    <lineage>
        <taxon>Bacteria</taxon>
        <taxon>Pseudomonadati</taxon>
        <taxon>Planctomycetota</taxon>
        <taxon>Planctomycetia</taxon>
        <taxon>Pirellulales</taxon>
        <taxon>Pirellulaceae</taxon>
        <taxon>Allorhodopirellula</taxon>
    </lineage>
</organism>
<dbReference type="SUPFAM" id="SSF53474">
    <property type="entry name" value="alpha/beta-Hydrolases"/>
    <property type="match status" value="1"/>
</dbReference>
<dbReference type="EC" id="3.1.-.-" evidence="2"/>